<proteinExistence type="predicted"/>
<keyword evidence="1" id="KW-0472">Membrane</keyword>
<keyword evidence="1" id="KW-0812">Transmembrane</keyword>
<evidence type="ECO:0000313" key="3">
    <source>
        <dbReference type="Proteomes" id="UP001314796"/>
    </source>
</evidence>
<reference evidence="2 3" key="1">
    <citation type="submission" date="2021-01" db="EMBL/GenBank/DDBJ databases">
        <title>Genomic Encyclopedia of Type Strains, Phase IV (KMG-IV): sequencing the most valuable type-strain genomes for metagenomic binning, comparative biology and taxonomic classification.</title>
        <authorList>
            <person name="Goeker M."/>
        </authorList>
    </citation>
    <scope>NUCLEOTIDE SEQUENCE [LARGE SCALE GENOMIC DNA]</scope>
    <source>
        <strain evidence="2 3">DSM 25890</strain>
    </source>
</reference>
<feature type="transmembrane region" description="Helical" evidence="1">
    <location>
        <begin position="60"/>
        <end position="78"/>
    </location>
</feature>
<gene>
    <name evidence="2" type="ORF">JOC73_000583</name>
</gene>
<keyword evidence="3" id="KW-1185">Reference proteome</keyword>
<dbReference type="Proteomes" id="UP001314796">
    <property type="component" value="Unassembled WGS sequence"/>
</dbReference>
<evidence type="ECO:0000256" key="1">
    <source>
        <dbReference type="SAM" id="Phobius"/>
    </source>
</evidence>
<protein>
    <submittedName>
        <fullName evidence="2">Na+-transporting methylmalonyl-CoA/oxaloacetate decarboxylase beta subunit</fullName>
    </submittedName>
</protein>
<dbReference type="RefSeq" id="WP_204400345.1">
    <property type="nucleotide sequence ID" value="NZ_JAFBEE010000002.1"/>
</dbReference>
<accession>A0ABS2NMD1</accession>
<evidence type="ECO:0000313" key="2">
    <source>
        <dbReference type="EMBL" id="MBM7614074.1"/>
    </source>
</evidence>
<dbReference type="InterPro" id="IPR005661">
    <property type="entry name" value="OadB_MmdB"/>
</dbReference>
<name>A0ABS2NMD1_9FIRM</name>
<comment type="caution">
    <text evidence="2">The sequence shown here is derived from an EMBL/GenBank/DDBJ whole genome shotgun (WGS) entry which is preliminary data.</text>
</comment>
<dbReference type="EMBL" id="JAFBEE010000002">
    <property type="protein sequence ID" value="MBM7614074.1"/>
    <property type="molecule type" value="Genomic_DNA"/>
</dbReference>
<organism evidence="2 3">
    <name type="scientific">Alkaliphilus hydrothermalis</name>
    <dbReference type="NCBI Taxonomy" id="1482730"/>
    <lineage>
        <taxon>Bacteria</taxon>
        <taxon>Bacillati</taxon>
        <taxon>Bacillota</taxon>
        <taxon>Clostridia</taxon>
        <taxon>Peptostreptococcales</taxon>
        <taxon>Natronincolaceae</taxon>
        <taxon>Alkaliphilus</taxon>
    </lineage>
</organism>
<sequence length="90" mass="9977">MKKNIFPWGLKKHIGLSLILTFTFDILSRLVNFTTASSVGIIGGADGPTVIFIGSKDLGLHLYRLVSILALVILLLLYKPTKSLINKYFK</sequence>
<dbReference type="Pfam" id="PF03977">
    <property type="entry name" value="OAD_beta"/>
    <property type="match status" value="1"/>
</dbReference>
<keyword evidence="1" id="KW-1133">Transmembrane helix</keyword>